<name>A0A1H7SGN4_HALLR</name>
<dbReference type="AlphaFoldDB" id="A0A1H7SGN4"/>
<dbReference type="RefSeq" id="WP_074795350.1">
    <property type="nucleotide sequence ID" value="NZ_FOAD01000007.1"/>
</dbReference>
<dbReference type="Pfam" id="PF26007">
    <property type="entry name" value="DUF8000"/>
    <property type="match status" value="1"/>
</dbReference>
<dbReference type="Proteomes" id="UP000183894">
    <property type="component" value="Unassembled WGS sequence"/>
</dbReference>
<keyword evidence="1" id="KW-0812">Transmembrane</keyword>
<organism evidence="2 3">
    <name type="scientific">Haloferax larsenii</name>
    <dbReference type="NCBI Taxonomy" id="302484"/>
    <lineage>
        <taxon>Archaea</taxon>
        <taxon>Methanobacteriati</taxon>
        <taxon>Methanobacteriota</taxon>
        <taxon>Stenosarchaea group</taxon>
        <taxon>Halobacteria</taxon>
        <taxon>Halobacteriales</taxon>
        <taxon>Haloferacaceae</taxon>
        <taxon>Haloferax</taxon>
    </lineage>
</organism>
<dbReference type="InterPro" id="IPR058313">
    <property type="entry name" value="DUF8000"/>
</dbReference>
<feature type="transmembrane region" description="Helical" evidence="1">
    <location>
        <begin position="39"/>
        <end position="59"/>
    </location>
</feature>
<accession>A0A1H7SGN4</accession>
<keyword evidence="1" id="KW-0472">Membrane</keyword>
<evidence type="ECO:0000313" key="2">
    <source>
        <dbReference type="EMBL" id="SEL71772.1"/>
    </source>
</evidence>
<proteinExistence type="predicted"/>
<gene>
    <name evidence="2" type="ORF">SAMN04488691_10775</name>
</gene>
<dbReference type="OrthoDB" id="293379at2157"/>
<reference evidence="2 3" key="1">
    <citation type="submission" date="2016-10" db="EMBL/GenBank/DDBJ databases">
        <authorList>
            <person name="de Groot N.N."/>
        </authorList>
    </citation>
    <scope>NUCLEOTIDE SEQUENCE [LARGE SCALE GENOMIC DNA]</scope>
    <source>
        <strain evidence="2 3">CDM_5</strain>
    </source>
</reference>
<keyword evidence="1" id="KW-1133">Transmembrane helix</keyword>
<evidence type="ECO:0000313" key="3">
    <source>
        <dbReference type="Proteomes" id="UP000183894"/>
    </source>
</evidence>
<protein>
    <submittedName>
        <fullName evidence="2">Uncharacterized protein</fullName>
    </submittedName>
</protein>
<feature type="transmembrane region" description="Helical" evidence="1">
    <location>
        <begin position="12"/>
        <end position="33"/>
    </location>
</feature>
<sequence>MGRTFDISGNLLILVLFVSQLVAILLVLGFVVFPLDSSANVVLGLLFGVVALAVVLGLWRRATGSDGGSHLGTAEDITYDPFADPGQAAKDSWEMAVHRLPGGDDDGD</sequence>
<evidence type="ECO:0000256" key="1">
    <source>
        <dbReference type="SAM" id="Phobius"/>
    </source>
</evidence>
<dbReference type="EMBL" id="FOAD01000007">
    <property type="protein sequence ID" value="SEL71772.1"/>
    <property type="molecule type" value="Genomic_DNA"/>
</dbReference>